<dbReference type="EMBL" id="JACNYO010000007">
    <property type="protein sequence ID" value="MBC3212429.1"/>
    <property type="molecule type" value="Genomic_DNA"/>
</dbReference>
<comment type="caution">
    <text evidence="1">The sequence shown here is derived from an EMBL/GenBank/DDBJ whole genome shotgun (WGS) entry which is preliminary data.</text>
</comment>
<proteinExistence type="predicted"/>
<sequence>MGLRREHRAFQQGDLDCLCGAYSIVNAMTYLFDGRIKRKPLLRTLLTQFAKQWPLDEWLTQGIDEIRMAHIIETVLMTGYYRKSFPVVITQPFNKRRIKTTRVVQEMQAFLGDNKNFSRVILFSNQYHWSVIKSMDENFMYYLDSSGVHRAKIDAYALYPNENRYQFYRDALYFIERDF</sequence>
<dbReference type="Proteomes" id="UP000659084">
    <property type="component" value="Unassembled WGS sequence"/>
</dbReference>
<dbReference type="AlphaFoldDB" id="A0AAW3WP11"/>
<protein>
    <recommendedName>
        <fullName evidence="3">Peptidase C39-like domain-containing protein</fullName>
    </recommendedName>
</protein>
<accession>A0AAW3WP11</accession>
<evidence type="ECO:0008006" key="3">
    <source>
        <dbReference type="Google" id="ProtNLM"/>
    </source>
</evidence>
<evidence type="ECO:0000313" key="2">
    <source>
        <dbReference type="Proteomes" id="UP000659084"/>
    </source>
</evidence>
<dbReference type="RefSeq" id="WP_179252320.1">
    <property type="nucleotide sequence ID" value="NZ_JACBIV010000006.1"/>
</dbReference>
<gene>
    <name evidence="1" type="ORF">H8J20_09770</name>
</gene>
<reference evidence="1" key="1">
    <citation type="submission" date="2020-08" db="EMBL/GenBank/DDBJ databases">
        <title>Food and environmental bacterial isolates.</title>
        <authorList>
            <person name="Richter L."/>
            <person name="Du Plessis E.M."/>
            <person name="Duvenage S."/>
            <person name="Allam M."/>
            <person name="Korsten L."/>
        </authorList>
    </citation>
    <scope>NUCLEOTIDE SEQUENCE</scope>
    <source>
        <strain evidence="1">UPMP2127</strain>
    </source>
</reference>
<evidence type="ECO:0000313" key="1">
    <source>
        <dbReference type="EMBL" id="MBC3212429.1"/>
    </source>
</evidence>
<name>A0AAW3WP11_SERFO</name>
<organism evidence="1 2">
    <name type="scientific">Serratia fonticola</name>
    <dbReference type="NCBI Taxonomy" id="47917"/>
    <lineage>
        <taxon>Bacteria</taxon>
        <taxon>Pseudomonadati</taxon>
        <taxon>Pseudomonadota</taxon>
        <taxon>Gammaproteobacteria</taxon>
        <taxon>Enterobacterales</taxon>
        <taxon>Yersiniaceae</taxon>
        <taxon>Serratia</taxon>
    </lineage>
</organism>